<dbReference type="RefSeq" id="WP_039477336.1">
    <property type="nucleotide sequence ID" value="NZ_JSYN01000017.1"/>
</dbReference>
<sequence length="78" mass="9175">MEITIDIGYEQLLAAIRKLPAAKIEQLKSVLNDEFIEQKAANDLSDFQDFLLKAPIMSKEQYEKHKSDRKNFNSWRME</sequence>
<dbReference type="EMBL" id="JSYN01000017">
    <property type="protein sequence ID" value="KIA92921.1"/>
    <property type="molecule type" value="Genomic_DNA"/>
</dbReference>
<reference evidence="1 2" key="1">
    <citation type="submission" date="2014-10" db="EMBL/GenBank/DDBJ databases">
        <title>Pedobacter Kyungheensis.</title>
        <authorList>
            <person name="Anderson B.M."/>
            <person name="Newman J.D."/>
        </authorList>
    </citation>
    <scope>NUCLEOTIDE SEQUENCE [LARGE SCALE GENOMIC DNA]</scope>
    <source>
        <strain evidence="1 2">KACC 16221</strain>
    </source>
</reference>
<dbReference type="Proteomes" id="UP000031246">
    <property type="component" value="Unassembled WGS sequence"/>
</dbReference>
<dbReference type="AlphaFoldDB" id="A0A0C1D6Z1"/>
<evidence type="ECO:0000313" key="2">
    <source>
        <dbReference type="Proteomes" id="UP000031246"/>
    </source>
</evidence>
<name>A0A0C1D6Z1_9SPHI</name>
<proteinExistence type="predicted"/>
<accession>A0A0C1D6Z1</accession>
<organism evidence="1 2">
    <name type="scientific">Pedobacter kyungheensis</name>
    <dbReference type="NCBI Taxonomy" id="1069985"/>
    <lineage>
        <taxon>Bacteria</taxon>
        <taxon>Pseudomonadati</taxon>
        <taxon>Bacteroidota</taxon>
        <taxon>Sphingobacteriia</taxon>
        <taxon>Sphingobacteriales</taxon>
        <taxon>Sphingobacteriaceae</taxon>
        <taxon>Pedobacter</taxon>
    </lineage>
</organism>
<protein>
    <submittedName>
        <fullName evidence="1">Uncharacterized protein</fullName>
    </submittedName>
</protein>
<keyword evidence="2" id="KW-1185">Reference proteome</keyword>
<gene>
    <name evidence="1" type="ORF">OC25_14525</name>
</gene>
<comment type="caution">
    <text evidence="1">The sequence shown here is derived from an EMBL/GenBank/DDBJ whole genome shotgun (WGS) entry which is preliminary data.</text>
</comment>
<evidence type="ECO:0000313" key="1">
    <source>
        <dbReference type="EMBL" id="KIA92921.1"/>
    </source>
</evidence>
<dbReference type="OrthoDB" id="772049at2"/>